<dbReference type="RefSeq" id="WP_003131383.1">
    <property type="nucleotide sequence ID" value="NZ_BAABQR010000001.1"/>
</dbReference>
<reference evidence="22" key="3">
    <citation type="submission" date="2016-08" db="EMBL/GenBank/DDBJ databases">
        <title>Comparative genomics of Lactococcus lactis strain WFLU12 isolated from the gastrointestinal tract of wild olive flounder (Paralichythys olivaceus).</title>
        <authorList>
            <person name="Nguyen T.L."/>
            <person name="Kim D.-H."/>
        </authorList>
    </citation>
    <scope>NUCLEOTIDE SEQUENCE [LARGE SCALE GENOMIC DNA]</scope>
    <source>
        <strain evidence="22">WFLU12</strain>
    </source>
</reference>
<dbReference type="SUPFAM" id="SSF143100">
    <property type="entry name" value="TTHA1013/TTHA0281-like"/>
    <property type="match status" value="1"/>
</dbReference>
<evidence type="ECO:0000313" key="18">
    <source>
        <dbReference type="Proteomes" id="UP000054230"/>
    </source>
</evidence>
<dbReference type="EMBL" id="LKLW01000071">
    <property type="protein sequence ID" value="KSU27383.1"/>
    <property type="molecule type" value="Genomic_DNA"/>
</dbReference>
<evidence type="ECO:0000313" key="3">
    <source>
        <dbReference type="EMBL" id="ARE13170.1"/>
    </source>
</evidence>
<dbReference type="Proteomes" id="UP000053612">
    <property type="component" value="Unassembled WGS sequence"/>
</dbReference>
<evidence type="ECO:0000313" key="15">
    <source>
        <dbReference type="Proteomes" id="UP000053058"/>
    </source>
</evidence>
<evidence type="ECO:0000313" key="13">
    <source>
        <dbReference type="Proteomes" id="UP000031847"/>
    </source>
</evidence>
<dbReference type="EMBL" id="LKLU01000145">
    <property type="protein sequence ID" value="KSU17606.1"/>
    <property type="molecule type" value="Genomic_DNA"/>
</dbReference>
<reference evidence="11" key="4">
    <citation type="submission" date="2016-08" db="EMBL/GenBank/DDBJ databases">
        <title>Genome-wide comparison reveals a probiotic strain Lactococcus lactis WFLU12 isolated from the gastrointestinal tract of olive flounder (Paralichythys olivaceus) harboring genes supporting probiotic action.</title>
        <authorList>
            <person name="Nguyen T.L."/>
        </authorList>
    </citation>
    <scope>NUCLEOTIDE SEQUENCE</scope>
    <source>
        <strain evidence="11">WFLU12</strain>
    </source>
</reference>
<dbReference type="EMBL" id="LKLS01000208">
    <property type="protein sequence ID" value="KSU14652.1"/>
    <property type="molecule type" value="Genomic_DNA"/>
</dbReference>
<evidence type="ECO:0000313" key="11">
    <source>
        <dbReference type="EMBL" id="PUA16203.1"/>
    </source>
</evidence>
<sequence length="51" mass="5799">MTFTNKNKFFQYTVTLDTSHNIFRASLVNDSNIYGAGDTIEEAVQNLEQLV</sequence>
<dbReference type="EMBL" id="BBSI01000017">
    <property type="protein sequence ID" value="GAM79923.1"/>
    <property type="molecule type" value="Genomic_DNA"/>
</dbReference>
<dbReference type="Proteomes" id="UP000031847">
    <property type="component" value="Unassembled WGS sequence"/>
</dbReference>
<organism evidence="5 13">
    <name type="scientific">Lactococcus lactis subsp. lactis</name>
    <name type="common">Streptococcus lactis</name>
    <dbReference type="NCBI Taxonomy" id="1360"/>
    <lineage>
        <taxon>Bacteria</taxon>
        <taxon>Bacillati</taxon>
        <taxon>Bacillota</taxon>
        <taxon>Bacilli</taxon>
        <taxon>Lactobacillales</taxon>
        <taxon>Streptococcaceae</taxon>
        <taxon>Lactococcus</taxon>
    </lineage>
</organism>
<dbReference type="Proteomes" id="UP000053058">
    <property type="component" value="Unassembled WGS sequence"/>
</dbReference>
<gene>
    <name evidence="11" type="ORF">CYU10_001933</name>
    <name evidence="5" type="ORF">JCM5805K_1031</name>
    <name evidence="6" type="ORF">KF282_2256</name>
    <name evidence="12" type="ORF">LL223_0954</name>
    <name evidence="1" type="ORF">LL229_0967</name>
    <name evidence="2" type="ORF">LL275_0950</name>
    <name evidence="4" type="ORF">LLUC06_0967</name>
    <name evidence="3" type="ORF">LLUC11_0837</name>
    <name evidence="7" type="ORF">LMG8520_1692</name>
    <name evidence="8" type="ORF">LMG9449_2492</name>
    <name evidence="9" type="ORF">M20_2614</name>
    <name evidence="10" type="ORF">N42_0962</name>
</gene>
<dbReference type="Proteomes" id="UP001055586">
    <property type="component" value="Chromosome"/>
</dbReference>
<dbReference type="PATRIC" id="fig|1360.100.peg.2308"/>
<dbReference type="EMBL" id="CP015902">
    <property type="protein sequence ID" value="ARE20514.1"/>
    <property type="molecule type" value="Genomic_DNA"/>
</dbReference>
<evidence type="ECO:0000313" key="4">
    <source>
        <dbReference type="EMBL" id="ARE20514.1"/>
    </source>
</evidence>
<evidence type="ECO:0000313" key="20">
    <source>
        <dbReference type="Proteomes" id="UP000192085"/>
    </source>
</evidence>
<evidence type="ECO:0000313" key="2">
    <source>
        <dbReference type="EMBL" id="ARD98581.1"/>
    </source>
</evidence>
<evidence type="ECO:0000313" key="10">
    <source>
        <dbReference type="EMBL" id="KSU27383.1"/>
    </source>
</evidence>
<reference evidence="12" key="8">
    <citation type="submission" date="2023-04" db="EMBL/GenBank/DDBJ databases">
        <authorList>
            <person name="McDonnell B."/>
        </authorList>
    </citation>
    <scope>NUCLEOTIDE SEQUENCE</scope>
    <source>
        <strain evidence="12">223</strain>
        <strain evidence="4">UC06</strain>
    </source>
</reference>
<evidence type="ECO:0000313" key="16">
    <source>
        <dbReference type="Proteomes" id="UP000053612"/>
    </source>
</evidence>
<dbReference type="EMBL" id="CP015904">
    <property type="protein sequence ID" value="ARE13170.1"/>
    <property type="molecule type" value="Genomic_DNA"/>
</dbReference>
<proteinExistence type="predicted"/>
<reference evidence="19 20" key="5">
    <citation type="journal article" date="2017" name="BMC Genomics">
        <title>Comparative and functional genomics of the Lactococcus lactis taxon; insights into evolution and niche adaptation.</title>
        <authorList>
            <person name="Kelleher P."/>
            <person name="Bottacini F."/>
            <person name="Mahony J."/>
            <person name="Kilcawley K.N."/>
            <person name="van Sinderen D."/>
        </authorList>
    </citation>
    <scope>NUCLEOTIDE SEQUENCE [LARGE SCALE GENOMIC DNA]</scope>
    <source>
        <strain evidence="2 20">275</strain>
        <strain evidence="4 21">UC06</strain>
        <strain evidence="3 19">UC11</strain>
    </source>
</reference>
<dbReference type="EMBL" id="PKRZ01000001">
    <property type="protein sequence ID" value="PUA16203.1"/>
    <property type="molecule type" value="Genomic_DNA"/>
</dbReference>
<dbReference type="EMBL" id="LKLP01000084">
    <property type="protein sequence ID" value="KSU08269.1"/>
    <property type="molecule type" value="Genomic_DNA"/>
</dbReference>
<dbReference type="Proteomes" id="UP000192095">
    <property type="component" value="Chromosome"/>
</dbReference>
<dbReference type="EMBL" id="CP015897">
    <property type="protein sequence ID" value="ARD98581.1"/>
    <property type="molecule type" value="Genomic_DNA"/>
</dbReference>
<dbReference type="Proteomes" id="UP000054230">
    <property type="component" value="Unassembled WGS sequence"/>
</dbReference>
<reference evidence="12" key="7">
    <citation type="journal article" date="2020" name="Mol. Microbiol.">
        <title>The CWPS Rubik's cube: Linking diversity of cell wall polysaccharide structures with the encoded biosynthetic machinery of selected Lactococcus lactis strains.</title>
        <authorList>
            <person name="Mahony J."/>
            <person name="Frantzen C."/>
            <person name="Vinogradov E."/>
            <person name="Sadovskaya I."/>
            <person name="Theodorou I."/>
            <person name="Kelleher P."/>
            <person name="Chapot-Chartier M.P."/>
            <person name="Cambillau C."/>
            <person name="Holo H."/>
            <person name="van Sinderen D."/>
        </authorList>
    </citation>
    <scope>NUCLEOTIDE SEQUENCE</scope>
    <source>
        <strain evidence="12">223</strain>
    </source>
</reference>
<dbReference type="Proteomes" id="UP000192067">
    <property type="component" value="Chromosome"/>
</dbReference>
<evidence type="ECO:0000313" key="19">
    <source>
        <dbReference type="Proteomes" id="UP000192067"/>
    </source>
</evidence>
<reference evidence="1" key="9">
    <citation type="submission" date="2023-09" db="EMBL/GenBank/DDBJ databases">
        <title>Complete Genomes and Methylome analysis of Lactococcus lactis subs lactis strains.</title>
        <authorList>
            <person name="Fomenkov A."/>
            <person name="McDonnell B."/>
            <person name="Sun L."/>
            <person name="Van Sinderen D."/>
            <person name="Roberts R.J."/>
        </authorList>
    </citation>
    <scope>NUCLEOTIDE SEQUENCE</scope>
    <source>
        <strain evidence="1">229</strain>
    </source>
</reference>
<evidence type="ECO:0000313" key="7">
    <source>
        <dbReference type="EMBL" id="KSU08269.1"/>
    </source>
</evidence>
<protein>
    <submittedName>
        <fullName evidence="5">DsRNA-specific ribonuclease</fullName>
    </submittedName>
</protein>
<evidence type="ECO:0000313" key="21">
    <source>
        <dbReference type="Proteomes" id="UP000192095"/>
    </source>
</evidence>
<reference evidence="14 15" key="2">
    <citation type="submission" date="2015-10" db="EMBL/GenBank/DDBJ databases">
        <title>Draft Genome Sequences of 11 Lactococcus lactis subspecies cremoris strains.</title>
        <authorList>
            <person name="Wels M."/>
            <person name="Backus L."/>
            <person name="Boekhorst J."/>
            <person name="Dijkstra A."/>
            <person name="Beerthuizen M."/>
            <person name="Kelly W."/>
            <person name="Siezen R."/>
            <person name="Bachmann H."/>
            <person name="Van Hijum S."/>
        </authorList>
    </citation>
    <scope>NUCLEOTIDE SEQUENCE [LARGE SCALE GENOMIC DNA]</scope>
    <source>
        <strain evidence="15">KF282</strain>
        <strain evidence="18">LMG8520</strain>
        <strain evidence="16">LMG9449</strain>
        <strain evidence="17">M20</strain>
        <strain evidence="14">N42</strain>
    </source>
</reference>
<evidence type="ECO:0000313" key="12">
    <source>
        <dbReference type="EMBL" id="QRZ34613.1"/>
    </source>
</evidence>
<dbReference type="InterPro" id="IPR035069">
    <property type="entry name" value="TTHA1013/TTHA0281-like"/>
</dbReference>
<dbReference type="Proteomes" id="UP000192085">
    <property type="component" value="Chromosome"/>
</dbReference>
<dbReference type="Proteomes" id="UP000053719">
    <property type="component" value="Unassembled WGS sequence"/>
</dbReference>
<evidence type="ECO:0000313" key="9">
    <source>
        <dbReference type="EMBL" id="KSU17606.1"/>
    </source>
</evidence>
<evidence type="ECO:0000313" key="1">
    <source>
        <dbReference type="EMBL" id="ARD95852.1"/>
    </source>
</evidence>
<evidence type="ECO:0000313" key="8">
    <source>
        <dbReference type="EMBL" id="KSU14652.1"/>
    </source>
</evidence>
<evidence type="ECO:0000313" key="5">
    <source>
        <dbReference type="EMBL" id="GAM79923.1"/>
    </source>
</evidence>
<evidence type="ECO:0000313" key="22">
    <source>
        <dbReference type="Proteomes" id="UP000234865"/>
    </source>
</evidence>
<evidence type="ECO:0000313" key="17">
    <source>
        <dbReference type="Proteomes" id="UP000053719"/>
    </source>
</evidence>
<dbReference type="Proteomes" id="UP000052991">
    <property type="component" value="Unassembled WGS sequence"/>
</dbReference>
<dbReference type="Proteomes" id="UP000234865">
    <property type="component" value="Unassembled WGS sequence"/>
</dbReference>
<dbReference type="EMBL" id="CP090823">
    <property type="protein sequence ID" value="ARD95852.1"/>
    <property type="molecule type" value="Genomic_DNA"/>
</dbReference>
<reference evidence="5 13" key="1">
    <citation type="submission" date="2015-01" db="EMBL/GenBank/DDBJ databases">
        <title>Lactococcus lactis subsp.lactis JCM 5805 whole genome shotgun sequence.</title>
        <authorList>
            <person name="Fujii T."/>
            <person name="Tomita Y."/>
            <person name="Ikushima S."/>
            <person name="Fujiwara D."/>
        </authorList>
    </citation>
    <scope>NUCLEOTIDE SEQUENCE [LARGE SCALE GENOMIC DNA]</scope>
    <source>
        <strain evidence="5 13">JCM 5805</strain>
    </source>
</reference>
<dbReference type="EMBL" id="LKLN01000076">
    <property type="protein sequence ID" value="KSU03052.1"/>
    <property type="molecule type" value="Genomic_DNA"/>
</dbReference>
<dbReference type="Proteomes" id="UP000663169">
    <property type="component" value="Chromosome"/>
</dbReference>
<accession>A0A0B8QYG6</accession>
<dbReference type="AlphaFoldDB" id="A0A0B8QYG6"/>
<evidence type="ECO:0000313" key="14">
    <source>
        <dbReference type="Proteomes" id="UP000052991"/>
    </source>
</evidence>
<evidence type="ECO:0000313" key="6">
    <source>
        <dbReference type="EMBL" id="KSU03052.1"/>
    </source>
</evidence>
<reference evidence="6" key="6">
    <citation type="journal article" date="2017" name="Genome Announc.">
        <title>Draft Genome Sequences of 24 Lactococcus lactis Strains.</title>
        <authorList>
            <person name="Backus L."/>
            <person name="Wels M."/>
            <person name="Boekhorst J."/>
            <person name="Dijkstra A.R."/>
            <person name="Beerthuyzen M."/>
            <person name="Kelly W.J."/>
            <person name="Siezen R.J."/>
            <person name="van Hijum S.A."/>
            <person name="Bachmann H."/>
        </authorList>
    </citation>
    <scope>NUCLEOTIDE SEQUENCE</scope>
    <source>
        <strain evidence="6">KF282</strain>
        <strain evidence="7">LMG8520</strain>
        <strain evidence="8">LMG9447</strain>
        <strain evidence="9">M20</strain>
        <strain evidence="10">N42</strain>
    </source>
</reference>
<dbReference type="EMBL" id="CP031926">
    <property type="protein sequence ID" value="QRZ34613.1"/>
    <property type="molecule type" value="Genomic_DNA"/>
</dbReference>
<name>A0A0B8QYG6_LACLL</name>